<name>A0A371AYF2_9FIRM</name>
<dbReference type="Proteomes" id="UP000255036">
    <property type="component" value="Unassembled WGS sequence"/>
</dbReference>
<feature type="transmembrane region" description="Helical" evidence="1">
    <location>
        <begin position="183"/>
        <end position="201"/>
    </location>
</feature>
<dbReference type="EMBL" id="QRCT01000012">
    <property type="protein sequence ID" value="RDU24510.1"/>
    <property type="molecule type" value="Genomic_DNA"/>
</dbReference>
<accession>A0A371AYF2</accession>
<evidence type="ECO:0000313" key="2">
    <source>
        <dbReference type="EMBL" id="RDU24510.1"/>
    </source>
</evidence>
<feature type="transmembrane region" description="Helical" evidence="1">
    <location>
        <begin position="93"/>
        <end position="120"/>
    </location>
</feature>
<protein>
    <submittedName>
        <fullName evidence="2">Uncharacterized protein</fullName>
    </submittedName>
</protein>
<keyword evidence="1" id="KW-1133">Transmembrane helix</keyword>
<feature type="transmembrane region" description="Helical" evidence="1">
    <location>
        <begin position="12"/>
        <end position="31"/>
    </location>
</feature>
<proteinExistence type="predicted"/>
<organism evidence="2 3">
    <name type="scientific">Anaerosacchariphilus polymeriproducens</name>
    <dbReference type="NCBI Taxonomy" id="1812858"/>
    <lineage>
        <taxon>Bacteria</taxon>
        <taxon>Bacillati</taxon>
        <taxon>Bacillota</taxon>
        <taxon>Clostridia</taxon>
        <taxon>Lachnospirales</taxon>
        <taxon>Lachnospiraceae</taxon>
        <taxon>Anaerosacchariphilus</taxon>
    </lineage>
</organism>
<feature type="transmembrane region" description="Helical" evidence="1">
    <location>
        <begin position="51"/>
        <end position="72"/>
    </location>
</feature>
<feature type="transmembrane region" description="Helical" evidence="1">
    <location>
        <begin position="229"/>
        <end position="250"/>
    </location>
</feature>
<gene>
    <name evidence="2" type="ORF">DWV06_03335</name>
</gene>
<sequence>MVRNIQMDMKRAIFSYKVIFALFGIMLLWIINGKRFSQPEDLFYLFVYTKGLTITTLLAIIISNVGYGTSFCEDFKHYAIRPIVIRTSVKKYVISKIIVCSIVTMLIYVVGTLLFVLIMMKDLPLTTSSSMMVDNIKSASCFDFLLPEHSFLVILIQCILDGMCCCTMSVVALSLSTFIPNEFIVLCIPLVIYYLQIFLFIDTLKLPAIFDFEQVFMACFTDNISIGHFILRALLVFLFYHIVFGVLMYWKVKRRVANE</sequence>
<dbReference type="OrthoDB" id="2027712at2"/>
<evidence type="ECO:0000313" key="3">
    <source>
        <dbReference type="Proteomes" id="UP000255036"/>
    </source>
</evidence>
<comment type="caution">
    <text evidence="2">The sequence shown here is derived from an EMBL/GenBank/DDBJ whole genome shotgun (WGS) entry which is preliminary data.</text>
</comment>
<keyword evidence="3" id="KW-1185">Reference proteome</keyword>
<reference evidence="2 3" key="1">
    <citation type="submission" date="2018-07" db="EMBL/GenBank/DDBJ databases">
        <title>Anaerosacharophilus polymeroproducens gen. nov. sp. nov., an anaerobic bacterium isolated from salt field.</title>
        <authorList>
            <person name="Kim W."/>
            <person name="Yang S.-H."/>
            <person name="Oh J."/>
            <person name="Lee J.-H."/>
            <person name="Kwon K.K."/>
        </authorList>
    </citation>
    <scope>NUCLEOTIDE SEQUENCE [LARGE SCALE GENOMIC DNA]</scope>
    <source>
        <strain evidence="2 3">MCWD5</strain>
    </source>
</reference>
<keyword evidence="1" id="KW-0812">Transmembrane</keyword>
<feature type="transmembrane region" description="Helical" evidence="1">
    <location>
        <begin position="151"/>
        <end position="176"/>
    </location>
</feature>
<dbReference type="RefSeq" id="WP_115480743.1">
    <property type="nucleotide sequence ID" value="NZ_QRCT01000012.1"/>
</dbReference>
<keyword evidence="1" id="KW-0472">Membrane</keyword>
<evidence type="ECO:0000256" key="1">
    <source>
        <dbReference type="SAM" id="Phobius"/>
    </source>
</evidence>
<dbReference type="AlphaFoldDB" id="A0A371AYF2"/>